<dbReference type="InterPro" id="IPR023827">
    <property type="entry name" value="Peptidase_S8_Asp-AS"/>
</dbReference>
<evidence type="ECO:0000313" key="9">
    <source>
        <dbReference type="EMBL" id="WIA15890.1"/>
    </source>
</evidence>
<dbReference type="SUPFAM" id="SSF52743">
    <property type="entry name" value="Subtilisin-like"/>
    <property type="match status" value="1"/>
</dbReference>
<evidence type="ECO:0000313" key="10">
    <source>
        <dbReference type="Proteomes" id="UP001244341"/>
    </source>
</evidence>
<dbReference type="PROSITE" id="PS00137">
    <property type="entry name" value="SUBTILASE_HIS"/>
    <property type="match status" value="1"/>
</dbReference>
<reference evidence="9 10" key="1">
    <citation type="submission" date="2023-05" db="EMBL/GenBank/DDBJ databases">
        <title>A 100% complete, gapless, phased diploid assembly of the Scenedesmus obliquus UTEX 3031 genome.</title>
        <authorList>
            <person name="Biondi T.C."/>
            <person name="Hanschen E.R."/>
            <person name="Kwon T."/>
            <person name="Eng W."/>
            <person name="Kruse C.P.S."/>
            <person name="Koehler S.I."/>
            <person name="Kunde Y."/>
            <person name="Gleasner C.D."/>
            <person name="You Mak K.T."/>
            <person name="Polle J."/>
            <person name="Hovde B.T."/>
            <person name="Starkenburg S.R."/>
        </authorList>
    </citation>
    <scope>NUCLEOTIDE SEQUENCE [LARGE SCALE GENOMIC DNA]</scope>
    <source>
        <strain evidence="9 10">DOE0152z</strain>
    </source>
</reference>
<sequence length="629" mass="66358">MHLPTAEQQQGPGGAKAAAQQQQQQQQQQAECKDRSIPLSDSPVPEYQPYGIAQIQATSSKLTNRTDDKGMLICIIDSGMDAGHPDLRGDTLDGCKFEDSFAPAGCPFKWDQDLVGHGTHVAGTIAAQRNNEGVVGVIPGPAELYVVRVFNDSGDVNQGQGLVYGSTVILAFTQCEGRLAALQVAHPEKQYRMVVSMSLGAPGPLTIERMYFREAIKRGDILFVASSGNNGSSPTMLADGELTTDVNPGNYPGSYPEVIAVSAVDCANNLAPFSQKNPSVDLAAPGLHTLSTASRNDVLPGSMASGFTSVQPRIRVQSAGPRSSQLGSSGTGKVTGKIADCGTGSAPCPQAKDSICMVQYDPQINKQQTPNPSNPPATRGRATVGALASRLLGGGNSSASRVPPQQQQQQQGRGVQRGVLPQPTKFLCDTMEFCMRQGAKAMLVANPPLQSGFYGVPFATLDAVTRADVTSRIQDSPVFATFDCSSAKCSCWGRIKNTARLPAAGLSLRQYEEVKAAVAAAKKARRQFVGTVESKVGAYKYLSGTSMAVPHVTGAIARVWAVYPNCPATIVRAAFEQTAKDLGPKGKDLQFGHGLVQAEAAFEYLARQPCAKGQAAGALDADERTQLGQ</sequence>
<evidence type="ECO:0000256" key="5">
    <source>
        <dbReference type="PROSITE-ProRule" id="PRU01240"/>
    </source>
</evidence>
<dbReference type="PANTHER" id="PTHR43806:SF11">
    <property type="entry name" value="CEREVISIN-RELATED"/>
    <property type="match status" value="1"/>
</dbReference>
<feature type="compositionally biased region" description="Low complexity" evidence="7">
    <location>
        <begin position="15"/>
        <end position="30"/>
    </location>
</feature>
<keyword evidence="10" id="KW-1185">Reference proteome</keyword>
<dbReference type="Proteomes" id="UP001244341">
    <property type="component" value="Chromosome 7b"/>
</dbReference>
<feature type="active site" description="Charge relay system" evidence="5">
    <location>
        <position position="77"/>
    </location>
</feature>
<organism evidence="9 10">
    <name type="scientific">Tetradesmus obliquus</name>
    <name type="common">Green alga</name>
    <name type="synonym">Acutodesmus obliquus</name>
    <dbReference type="NCBI Taxonomy" id="3088"/>
    <lineage>
        <taxon>Eukaryota</taxon>
        <taxon>Viridiplantae</taxon>
        <taxon>Chlorophyta</taxon>
        <taxon>core chlorophytes</taxon>
        <taxon>Chlorophyceae</taxon>
        <taxon>CS clade</taxon>
        <taxon>Sphaeropleales</taxon>
        <taxon>Scenedesmaceae</taxon>
        <taxon>Tetradesmus</taxon>
    </lineage>
</organism>
<dbReference type="InterPro" id="IPR050131">
    <property type="entry name" value="Peptidase_S8_subtilisin-like"/>
</dbReference>
<dbReference type="Gene3D" id="3.40.50.200">
    <property type="entry name" value="Peptidase S8/S53 domain"/>
    <property type="match status" value="2"/>
</dbReference>
<evidence type="ECO:0000256" key="2">
    <source>
        <dbReference type="ARBA" id="ARBA00022670"/>
    </source>
</evidence>
<evidence type="ECO:0000259" key="8">
    <source>
        <dbReference type="Pfam" id="PF00082"/>
    </source>
</evidence>
<comment type="similarity">
    <text evidence="1 5 6">Belongs to the peptidase S8 family.</text>
</comment>
<evidence type="ECO:0000256" key="4">
    <source>
        <dbReference type="ARBA" id="ARBA00022825"/>
    </source>
</evidence>
<dbReference type="PROSITE" id="PS00138">
    <property type="entry name" value="SUBTILASE_SER"/>
    <property type="match status" value="1"/>
</dbReference>
<evidence type="ECO:0000256" key="1">
    <source>
        <dbReference type="ARBA" id="ARBA00011073"/>
    </source>
</evidence>
<name>A0ABY8U3U9_TETOB</name>
<keyword evidence="4 5" id="KW-0720">Serine protease</keyword>
<dbReference type="InterPro" id="IPR000209">
    <property type="entry name" value="Peptidase_S8/S53_dom"/>
</dbReference>
<keyword evidence="2 5" id="KW-0645">Protease</keyword>
<dbReference type="Pfam" id="PF00082">
    <property type="entry name" value="Peptidase_S8"/>
    <property type="match status" value="2"/>
</dbReference>
<evidence type="ECO:0000256" key="3">
    <source>
        <dbReference type="ARBA" id="ARBA00022801"/>
    </source>
</evidence>
<dbReference type="InterPro" id="IPR022398">
    <property type="entry name" value="Peptidase_S8_His-AS"/>
</dbReference>
<feature type="domain" description="Peptidase S8/S53" evidence="8">
    <location>
        <begin position="524"/>
        <end position="594"/>
    </location>
</feature>
<feature type="region of interest" description="Disordered" evidence="7">
    <location>
        <begin position="393"/>
        <end position="418"/>
    </location>
</feature>
<evidence type="ECO:0000256" key="6">
    <source>
        <dbReference type="RuleBase" id="RU003355"/>
    </source>
</evidence>
<feature type="active site" description="Charge relay system" evidence="5">
    <location>
        <position position="117"/>
    </location>
</feature>
<dbReference type="InterPro" id="IPR036852">
    <property type="entry name" value="Peptidase_S8/S53_dom_sf"/>
</dbReference>
<feature type="region of interest" description="Disordered" evidence="7">
    <location>
        <begin position="1"/>
        <end position="47"/>
    </location>
</feature>
<dbReference type="EMBL" id="CP126214">
    <property type="protein sequence ID" value="WIA15890.1"/>
    <property type="molecule type" value="Genomic_DNA"/>
</dbReference>
<dbReference type="PRINTS" id="PR00723">
    <property type="entry name" value="SUBTILISIN"/>
</dbReference>
<gene>
    <name evidence="9" type="ORF">OEZ85_012639</name>
</gene>
<evidence type="ECO:0000256" key="7">
    <source>
        <dbReference type="SAM" id="MobiDB-lite"/>
    </source>
</evidence>
<feature type="compositionally biased region" description="Low complexity" evidence="7">
    <location>
        <begin position="401"/>
        <end position="418"/>
    </location>
</feature>
<dbReference type="PROSITE" id="PS51892">
    <property type="entry name" value="SUBTILASE"/>
    <property type="match status" value="1"/>
</dbReference>
<proteinExistence type="inferred from homology"/>
<protein>
    <recommendedName>
        <fullName evidence="8">Peptidase S8/S53 domain-containing protein</fullName>
    </recommendedName>
</protein>
<accession>A0ABY8U3U9</accession>
<keyword evidence="3 5" id="KW-0378">Hydrolase</keyword>
<dbReference type="InterPro" id="IPR015500">
    <property type="entry name" value="Peptidase_S8_subtilisin-rel"/>
</dbReference>
<dbReference type="PROSITE" id="PS00136">
    <property type="entry name" value="SUBTILASE_ASP"/>
    <property type="match status" value="1"/>
</dbReference>
<feature type="domain" description="Peptidase S8/S53" evidence="8">
    <location>
        <begin position="68"/>
        <end position="292"/>
    </location>
</feature>
<dbReference type="InterPro" id="IPR023828">
    <property type="entry name" value="Peptidase_S8_Ser-AS"/>
</dbReference>
<feature type="active site" description="Charge relay system" evidence="5">
    <location>
        <position position="546"/>
    </location>
</feature>
<dbReference type="PANTHER" id="PTHR43806">
    <property type="entry name" value="PEPTIDASE S8"/>
    <property type="match status" value="1"/>
</dbReference>